<dbReference type="Proteomes" id="UP000325440">
    <property type="component" value="Unassembled WGS sequence"/>
</dbReference>
<dbReference type="EMBL" id="CABPRJ010001446">
    <property type="protein sequence ID" value="VVC37408.1"/>
    <property type="molecule type" value="Genomic_DNA"/>
</dbReference>
<gene>
    <name evidence="1" type="ORF">CINCED_3A002108</name>
</gene>
<name>A0A5E4MYH6_9HEMI</name>
<organism evidence="1 2">
    <name type="scientific">Cinara cedri</name>
    <dbReference type="NCBI Taxonomy" id="506608"/>
    <lineage>
        <taxon>Eukaryota</taxon>
        <taxon>Metazoa</taxon>
        <taxon>Ecdysozoa</taxon>
        <taxon>Arthropoda</taxon>
        <taxon>Hexapoda</taxon>
        <taxon>Insecta</taxon>
        <taxon>Pterygota</taxon>
        <taxon>Neoptera</taxon>
        <taxon>Paraneoptera</taxon>
        <taxon>Hemiptera</taxon>
        <taxon>Sternorrhyncha</taxon>
        <taxon>Aphidomorpha</taxon>
        <taxon>Aphidoidea</taxon>
        <taxon>Aphididae</taxon>
        <taxon>Lachninae</taxon>
        <taxon>Cinara</taxon>
    </lineage>
</organism>
<protein>
    <submittedName>
        <fullName evidence="1">Uncharacterized protein</fullName>
    </submittedName>
</protein>
<keyword evidence="2" id="KW-1185">Reference proteome</keyword>
<reference evidence="1 2" key="1">
    <citation type="submission" date="2019-08" db="EMBL/GenBank/DDBJ databases">
        <authorList>
            <person name="Alioto T."/>
            <person name="Alioto T."/>
            <person name="Gomez Garrido J."/>
        </authorList>
    </citation>
    <scope>NUCLEOTIDE SEQUENCE [LARGE SCALE GENOMIC DNA]</scope>
</reference>
<accession>A0A5E4MYH6</accession>
<evidence type="ECO:0000313" key="2">
    <source>
        <dbReference type="Proteomes" id="UP000325440"/>
    </source>
</evidence>
<sequence>MQRWPGTLKADLEKVVRRTELEENGNREIDDGSTVKAEKAMNKSYATIKEEEFEPLIWANVRTSP</sequence>
<dbReference type="AlphaFoldDB" id="A0A5E4MYH6"/>
<proteinExistence type="predicted"/>
<evidence type="ECO:0000313" key="1">
    <source>
        <dbReference type="EMBL" id="VVC37408.1"/>
    </source>
</evidence>